<feature type="non-terminal residue" evidence="2">
    <location>
        <position position="1"/>
    </location>
</feature>
<sequence length="184" mass="21624">VTKTEVNKSPHLCLFAVTDIKAGEEITYDYGGLDLPWRSFKDKVSFLKKSVHECIAIKWMLLTVRKMMAMTAVELKPMRFWMVSLELMVWTFFFKLRKLRLLWGQEEDRYNVIGPDSVAKESCTTKKKAKRLWTKEENMAVLKHFKRHISKGQLATKSQCQQCKMAKHPVLESRDFVRNQGIMF</sequence>
<evidence type="ECO:0000313" key="2">
    <source>
        <dbReference type="EMBL" id="KAK6485791.1"/>
    </source>
</evidence>
<organism evidence="2 3">
    <name type="scientific">Huso huso</name>
    <name type="common">Beluga</name>
    <name type="synonym">Acipenser huso</name>
    <dbReference type="NCBI Taxonomy" id="61971"/>
    <lineage>
        <taxon>Eukaryota</taxon>
        <taxon>Metazoa</taxon>
        <taxon>Chordata</taxon>
        <taxon>Craniata</taxon>
        <taxon>Vertebrata</taxon>
        <taxon>Euteleostomi</taxon>
        <taxon>Actinopterygii</taxon>
        <taxon>Chondrostei</taxon>
        <taxon>Acipenseriformes</taxon>
        <taxon>Acipenseridae</taxon>
        <taxon>Huso</taxon>
    </lineage>
</organism>
<dbReference type="Pfam" id="PF00856">
    <property type="entry name" value="SET"/>
    <property type="match status" value="1"/>
</dbReference>
<name>A0ABR0ZMH9_HUSHU</name>
<feature type="domain" description="SET" evidence="1">
    <location>
        <begin position="5"/>
        <end position="31"/>
    </location>
</feature>
<protein>
    <recommendedName>
        <fullName evidence="1">SET domain-containing protein</fullName>
    </recommendedName>
</protein>
<dbReference type="InterPro" id="IPR001214">
    <property type="entry name" value="SET_dom"/>
</dbReference>
<dbReference type="EMBL" id="JAHFZB010000009">
    <property type="protein sequence ID" value="KAK6485791.1"/>
    <property type="molecule type" value="Genomic_DNA"/>
</dbReference>
<reference evidence="2 3" key="1">
    <citation type="submission" date="2021-05" db="EMBL/GenBank/DDBJ databases">
        <authorList>
            <person name="Zahm M."/>
            <person name="Klopp C."/>
            <person name="Cabau C."/>
            <person name="Kuhl H."/>
            <person name="Suciu R."/>
            <person name="Ciorpac M."/>
            <person name="Holostenco D."/>
            <person name="Gessner J."/>
            <person name="Wuertz S."/>
            <person name="Hohne C."/>
            <person name="Stock M."/>
            <person name="Gislard M."/>
            <person name="Lluch J."/>
            <person name="Milhes M."/>
            <person name="Lampietro C."/>
            <person name="Lopez Roques C."/>
            <person name="Donnadieu C."/>
            <person name="Du K."/>
            <person name="Schartl M."/>
            <person name="Guiguen Y."/>
        </authorList>
    </citation>
    <scope>NUCLEOTIDE SEQUENCE [LARGE SCALE GENOMIC DNA]</scope>
    <source>
        <strain evidence="2">Hh-F2</strain>
        <tissue evidence="2">Blood</tissue>
    </source>
</reference>
<proteinExistence type="predicted"/>
<dbReference type="SUPFAM" id="SSF82199">
    <property type="entry name" value="SET domain"/>
    <property type="match status" value="1"/>
</dbReference>
<gene>
    <name evidence="2" type="ORF">HHUSO_G11666</name>
</gene>
<dbReference type="Gene3D" id="2.170.270.10">
    <property type="entry name" value="SET domain"/>
    <property type="match status" value="1"/>
</dbReference>
<dbReference type="PANTHER" id="PTHR33480:SF1">
    <property type="entry name" value="TYR RECOMBINASE DOMAIN-CONTAINING PROTEIN"/>
    <property type="match status" value="1"/>
</dbReference>
<keyword evidence="3" id="KW-1185">Reference proteome</keyword>
<dbReference type="InterPro" id="IPR046341">
    <property type="entry name" value="SET_dom_sf"/>
</dbReference>
<evidence type="ECO:0000313" key="3">
    <source>
        <dbReference type="Proteomes" id="UP001369086"/>
    </source>
</evidence>
<comment type="caution">
    <text evidence="2">The sequence shown here is derived from an EMBL/GenBank/DDBJ whole genome shotgun (WGS) entry which is preliminary data.</text>
</comment>
<accession>A0ABR0ZMH9</accession>
<feature type="non-terminal residue" evidence="2">
    <location>
        <position position="184"/>
    </location>
</feature>
<dbReference type="PANTHER" id="PTHR33480">
    <property type="entry name" value="SET DOMAIN-CONTAINING PROTEIN-RELATED"/>
    <property type="match status" value="1"/>
</dbReference>
<dbReference type="Proteomes" id="UP001369086">
    <property type="component" value="Unassembled WGS sequence"/>
</dbReference>
<evidence type="ECO:0000259" key="1">
    <source>
        <dbReference type="Pfam" id="PF00856"/>
    </source>
</evidence>